<protein>
    <submittedName>
        <fullName evidence="6">Aldehyde dehydrogenase family protein</fullName>
    </submittedName>
</protein>
<keyword evidence="2 4" id="KW-0560">Oxidoreductase</keyword>
<dbReference type="InterPro" id="IPR016163">
    <property type="entry name" value="Ald_DH_C"/>
</dbReference>
<dbReference type="PROSITE" id="PS00687">
    <property type="entry name" value="ALDEHYDE_DEHYDR_GLU"/>
    <property type="match status" value="1"/>
</dbReference>
<dbReference type="AlphaFoldDB" id="A0A7D4ICH4"/>
<evidence type="ECO:0000256" key="2">
    <source>
        <dbReference type="ARBA" id="ARBA00023002"/>
    </source>
</evidence>
<dbReference type="FunFam" id="3.40.605.10:FF:000007">
    <property type="entry name" value="NAD/NADP-dependent betaine aldehyde dehydrogenase"/>
    <property type="match status" value="1"/>
</dbReference>
<evidence type="ECO:0000313" key="7">
    <source>
        <dbReference type="Proteomes" id="UP000500970"/>
    </source>
</evidence>
<gene>
    <name evidence="6" type="ORF">FOC84_29790</name>
</gene>
<dbReference type="EMBL" id="CP053985">
    <property type="protein sequence ID" value="QKH38901.1"/>
    <property type="molecule type" value="Genomic_DNA"/>
</dbReference>
<evidence type="ECO:0000256" key="4">
    <source>
        <dbReference type="RuleBase" id="RU003345"/>
    </source>
</evidence>
<dbReference type="PROSITE" id="PS00070">
    <property type="entry name" value="ALDEHYDE_DEHYDR_CYS"/>
    <property type="match status" value="1"/>
</dbReference>
<comment type="similarity">
    <text evidence="1 4">Belongs to the aldehyde dehydrogenase family.</text>
</comment>
<feature type="active site" evidence="3">
    <location>
        <position position="248"/>
    </location>
</feature>
<evidence type="ECO:0000256" key="3">
    <source>
        <dbReference type="PROSITE-ProRule" id="PRU10007"/>
    </source>
</evidence>
<organism evidence="6 7">
    <name type="scientific">Achromobacter pestifer</name>
    <dbReference type="NCBI Taxonomy" id="1353889"/>
    <lineage>
        <taxon>Bacteria</taxon>
        <taxon>Pseudomonadati</taxon>
        <taxon>Pseudomonadota</taxon>
        <taxon>Betaproteobacteria</taxon>
        <taxon>Burkholderiales</taxon>
        <taxon>Alcaligenaceae</taxon>
        <taxon>Achromobacter</taxon>
    </lineage>
</organism>
<dbReference type="Proteomes" id="UP000500970">
    <property type="component" value="Chromosome"/>
</dbReference>
<accession>A0A7D4ICH4</accession>
<dbReference type="InterPro" id="IPR029510">
    <property type="entry name" value="Ald_DH_CS_GLU"/>
</dbReference>
<dbReference type="InterPro" id="IPR015590">
    <property type="entry name" value="Aldehyde_DH_dom"/>
</dbReference>
<dbReference type="RefSeq" id="WP_173148661.1">
    <property type="nucleotide sequence ID" value="NZ_CP053985.1"/>
</dbReference>
<sequence>MHEDTVERYPAYIGDHTLATEQTLPALEASTGRLLARISRCGAREVDQAVQAAATAQTAWGRTSYEHRALLLNRLADALEQAAPRLARLDAQDVGRRVAETAVDYQIAVAQYRYFAAAIITHEDFGRPIDDGYLLAKRTPLGVVGQIIPWNVPAIMVALKVAPAVAAGNAIVLKPDENASLSTLEFAKIATGIFPPGVINVVTGLGEEAGAALCAHPRVAKLAFTGSPEVGRLIGQAGARRLVPVSLELGGKSPNIVYPDIDDIDAVVDNALFAALYCNGQSCLAGTRLFLHADIYGAFMEKLVQAAQRLRIGDPLDETVHLSCLINKQQGERVLDYIRIGRDEGAKQLAGGSRVKVGGHEHGYFIEPTILEASNAMRVAQEEIFGPVLSVIRWSDVDTMIAEANDVPYGLASGIYTSNLKHALETADRLQAGNVWINRYFNLSGGSPFGGMKESGIGREHCRETLHMYSQLKAITLQNAVPAAWFAR</sequence>
<dbReference type="Gene3D" id="3.40.309.10">
    <property type="entry name" value="Aldehyde Dehydrogenase, Chain A, domain 2"/>
    <property type="match status" value="1"/>
</dbReference>
<proteinExistence type="inferred from homology"/>
<dbReference type="PANTHER" id="PTHR11699">
    <property type="entry name" value="ALDEHYDE DEHYDROGENASE-RELATED"/>
    <property type="match status" value="1"/>
</dbReference>
<keyword evidence="7" id="KW-1185">Reference proteome</keyword>
<dbReference type="InterPro" id="IPR016161">
    <property type="entry name" value="Ald_DH/histidinol_DH"/>
</dbReference>
<name>A0A7D4ICH4_9BURK</name>
<dbReference type="FunFam" id="3.40.309.10:FF:000012">
    <property type="entry name" value="Betaine aldehyde dehydrogenase"/>
    <property type="match status" value="1"/>
</dbReference>
<dbReference type="InterPro" id="IPR016160">
    <property type="entry name" value="Ald_DH_CS_CYS"/>
</dbReference>
<reference evidence="6 7" key="1">
    <citation type="submission" date="2020-05" db="EMBL/GenBank/DDBJ databases">
        <title>FDA dAtabase for Regulatory Grade micrObial Sequences (FDA-ARGOS): Supporting development and validation of Infectious Disease Dx tests.</title>
        <authorList>
            <person name="Sproer C."/>
            <person name="Gronow S."/>
            <person name="Severitt S."/>
            <person name="Schroder I."/>
            <person name="Tallon L."/>
            <person name="Sadzewicz L."/>
            <person name="Zhao X."/>
            <person name="Vavikolanu K."/>
            <person name="Mehta A."/>
            <person name="Aluvathingal J."/>
            <person name="Nadendla S."/>
            <person name="Myers T."/>
            <person name="Yan Y."/>
            <person name="Sichtig H."/>
        </authorList>
    </citation>
    <scope>NUCLEOTIDE SEQUENCE [LARGE SCALE GENOMIC DNA]</scope>
    <source>
        <strain evidence="6 7">FDAARGOS_790</strain>
    </source>
</reference>
<feature type="domain" description="Aldehyde dehydrogenase" evidence="5">
    <location>
        <begin position="21"/>
        <end position="475"/>
    </location>
</feature>
<dbReference type="InterPro" id="IPR016162">
    <property type="entry name" value="Ald_DH_N"/>
</dbReference>
<dbReference type="Gene3D" id="3.40.605.10">
    <property type="entry name" value="Aldehyde Dehydrogenase, Chain A, domain 1"/>
    <property type="match status" value="1"/>
</dbReference>
<evidence type="ECO:0000256" key="1">
    <source>
        <dbReference type="ARBA" id="ARBA00009986"/>
    </source>
</evidence>
<dbReference type="Pfam" id="PF00171">
    <property type="entry name" value="Aldedh"/>
    <property type="match status" value="1"/>
</dbReference>
<evidence type="ECO:0000259" key="5">
    <source>
        <dbReference type="Pfam" id="PF00171"/>
    </source>
</evidence>
<evidence type="ECO:0000313" key="6">
    <source>
        <dbReference type="EMBL" id="QKH38901.1"/>
    </source>
</evidence>
<dbReference type="GO" id="GO:0016620">
    <property type="term" value="F:oxidoreductase activity, acting on the aldehyde or oxo group of donors, NAD or NADP as acceptor"/>
    <property type="evidence" value="ECO:0007669"/>
    <property type="project" value="InterPro"/>
</dbReference>
<dbReference type="SUPFAM" id="SSF53720">
    <property type="entry name" value="ALDH-like"/>
    <property type="match status" value="1"/>
</dbReference>
<dbReference type="KEGG" id="apes:FOC84_29790"/>